<dbReference type="Proteomes" id="UP000184526">
    <property type="component" value="Unassembled WGS sequence"/>
</dbReference>
<dbReference type="PANTHER" id="PTHR30204:SF85">
    <property type="entry name" value="MULTIDRUG-EFFLUX TRANSPORTER 2 REGULATOR"/>
    <property type="match status" value="1"/>
</dbReference>
<proteinExistence type="predicted"/>
<evidence type="ECO:0000313" key="3">
    <source>
        <dbReference type="EMBL" id="SHH59732.1"/>
    </source>
</evidence>
<dbReference type="STRING" id="1121306.SAMN02745196_00906"/>
<dbReference type="GO" id="GO:0003700">
    <property type="term" value="F:DNA-binding transcription factor activity"/>
    <property type="evidence" value="ECO:0007669"/>
    <property type="project" value="InterPro"/>
</dbReference>
<evidence type="ECO:0000256" key="1">
    <source>
        <dbReference type="ARBA" id="ARBA00023125"/>
    </source>
</evidence>
<dbReference type="GO" id="GO:0003677">
    <property type="term" value="F:DNA binding"/>
    <property type="evidence" value="ECO:0007669"/>
    <property type="project" value="UniProtKB-KW"/>
</dbReference>
<reference evidence="3 4" key="1">
    <citation type="submission" date="2016-11" db="EMBL/GenBank/DDBJ databases">
        <authorList>
            <person name="Jaros S."/>
            <person name="Januszkiewicz K."/>
            <person name="Wedrychowicz H."/>
        </authorList>
    </citation>
    <scope>NUCLEOTIDE SEQUENCE [LARGE SCALE GENOMIC DNA]</scope>
    <source>
        <strain evidence="3 4">DSM 3089</strain>
    </source>
</reference>
<dbReference type="OrthoDB" id="9773308at2"/>
<evidence type="ECO:0000259" key="2">
    <source>
        <dbReference type="PROSITE" id="PS50937"/>
    </source>
</evidence>
<dbReference type="AlphaFoldDB" id="A0A1M5U9L8"/>
<gene>
    <name evidence="3" type="ORF">SAMN02745196_00906</name>
</gene>
<keyword evidence="1 3" id="KW-0238">DNA-binding</keyword>
<evidence type="ECO:0000313" key="4">
    <source>
        <dbReference type="Proteomes" id="UP000184526"/>
    </source>
</evidence>
<keyword evidence="4" id="KW-1185">Reference proteome</keyword>
<dbReference type="CDD" id="cd04782">
    <property type="entry name" value="HTH_BltR"/>
    <property type="match status" value="1"/>
</dbReference>
<dbReference type="SUPFAM" id="SSF46955">
    <property type="entry name" value="Putative DNA-binding domain"/>
    <property type="match status" value="1"/>
</dbReference>
<dbReference type="PANTHER" id="PTHR30204">
    <property type="entry name" value="REDOX-CYCLING DRUG-SENSING TRANSCRIPTIONAL ACTIVATOR SOXR"/>
    <property type="match status" value="1"/>
</dbReference>
<organism evidence="3 4">
    <name type="scientific">Clostridium collagenovorans DSM 3089</name>
    <dbReference type="NCBI Taxonomy" id="1121306"/>
    <lineage>
        <taxon>Bacteria</taxon>
        <taxon>Bacillati</taxon>
        <taxon>Bacillota</taxon>
        <taxon>Clostridia</taxon>
        <taxon>Eubacteriales</taxon>
        <taxon>Clostridiaceae</taxon>
        <taxon>Clostridium</taxon>
    </lineage>
</organism>
<dbReference type="InterPro" id="IPR047057">
    <property type="entry name" value="MerR_fam"/>
</dbReference>
<dbReference type="Gene3D" id="1.10.1660.10">
    <property type="match status" value="1"/>
</dbReference>
<dbReference type="EMBL" id="FQXP01000003">
    <property type="protein sequence ID" value="SHH59732.1"/>
    <property type="molecule type" value="Genomic_DNA"/>
</dbReference>
<accession>A0A1M5U9L8</accession>
<dbReference type="RefSeq" id="WP_072830463.1">
    <property type="nucleotide sequence ID" value="NZ_FQXP01000003.1"/>
</dbReference>
<feature type="domain" description="HTH merR-type" evidence="2">
    <location>
        <begin position="8"/>
        <end position="77"/>
    </location>
</feature>
<dbReference type="InterPro" id="IPR009061">
    <property type="entry name" value="DNA-bd_dom_put_sf"/>
</dbReference>
<dbReference type="InterPro" id="IPR000551">
    <property type="entry name" value="MerR-type_HTH_dom"/>
</dbReference>
<dbReference type="Gene3D" id="3.20.80.10">
    <property type="entry name" value="Regulatory factor, effector binding domain"/>
    <property type="match status" value="1"/>
</dbReference>
<dbReference type="InterPro" id="IPR011256">
    <property type="entry name" value="Reg_factor_effector_dom_sf"/>
</dbReference>
<dbReference type="SUPFAM" id="SSF55136">
    <property type="entry name" value="Probable bacterial effector-binding domain"/>
    <property type="match status" value="1"/>
</dbReference>
<protein>
    <submittedName>
        <fullName evidence="3">DNA-binding transcriptional regulator, MerR family</fullName>
    </submittedName>
</protein>
<name>A0A1M5U9L8_9CLOT</name>
<dbReference type="SMART" id="SM00422">
    <property type="entry name" value="HTH_MERR"/>
    <property type="match status" value="1"/>
</dbReference>
<dbReference type="Pfam" id="PF13411">
    <property type="entry name" value="MerR_1"/>
    <property type="match status" value="1"/>
</dbReference>
<sequence length="276" mass="32343">MNKILKTYFTTGEFAKLFDIKKQTLFHYDDIGVFSPEIKGENGYRYYSFGQIEVFNVITILKDLEMPLKDIKDYLDKRSPEELISLLKKEKEVIEDKIKELNKIHSLIQRKIDITDFACNVDKSSLKLEKLRNSLLVKTKAPEISTHKNIAIALANHIKYCDEHNIYSAYSIGGMLTLDDLKNELYSNYKYFYTELEDTSNSSSNFEKEEGLYLIAYHEDGFYTIDETYKKLLNFIEENKLLVKSYFYEDVLLDDLSVKGYENYTLKISVKVEESN</sequence>
<dbReference type="PROSITE" id="PS50937">
    <property type="entry name" value="HTH_MERR_2"/>
    <property type="match status" value="1"/>
</dbReference>